<proteinExistence type="predicted"/>
<evidence type="ECO:0000313" key="1">
    <source>
        <dbReference type="EMBL" id="KAA6303099.1"/>
    </source>
</evidence>
<protein>
    <submittedName>
        <fullName evidence="1">Uncharacterized protein</fullName>
    </submittedName>
</protein>
<reference evidence="1 2" key="1">
    <citation type="submission" date="2019-03" db="EMBL/GenBank/DDBJ databases">
        <title>Single cell metagenomics reveals metabolic interactions within the superorganism composed of flagellate Streblomastix strix and complex community of Bacteroidetes bacteria on its surface.</title>
        <authorList>
            <person name="Treitli S.C."/>
            <person name="Kolisko M."/>
            <person name="Husnik F."/>
            <person name="Keeling P."/>
            <person name="Hampl V."/>
        </authorList>
    </citation>
    <scope>NUCLEOTIDE SEQUENCE [LARGE SCALE GENOMIC DNA]</scope>
    <source>
        <strain evidence="1">St1</strain>
    </source>
</reference>
<sequence length="42" mass="4927">MLSLIKRVQIYTLNSYYQYNEVDLNQNLSVKFVKKCLPACGK</sequence>
<name>A0A5M8P3P4_9BACT</name>
<dbReference type="EMBL" id="SNRX01000003">
    <property type="protein sequence ID" value="KAA6303099.1"/>
    <property type="molecule type" value="Genomic_DNA"/>
</dbReference>
<organism evidence="1 2">
    <name type="scientific">Candidatus Ordinivivax streblomastigis</name>
    <dbReference type="NCBI Taxonomy" id="2540710"/>
    <lineage>
        <taxon>Bacteria</taxon>
        <taxon>Pseudomonadati</taxon>
        <taxon>Bacteroidota</taxon>
        <taxon>Bacteroidia</taxon>
        <taxon>Bacteroidales</taxon>
        <taxon>Candidatus Ordinivivax</taxon>
    </lineage>
</organism>
<accession>A0A5M8P3P4</accession>
<gene>
    <name evidence="1" type="ORF">EZS26_000702</name>
</gene>
<evidence type="ECO:0000313" key="2">
    <source>
        <dbReference type="Proteomes" id="UP000324575"/>
    </source>
</evidence>
<dbReference type="Proteomes" id="UP000324575">
    <property type="component" value="Unassembled WGS sequence"/>
</dbReference>
<comment type="caution">
    <text evidence="1">The sequence shown here is derived from an EMBL/GenBank/DDBJ whole genome shotgun (WGS) entry which is preliminary data.</text>
</comment>
<dbReference type="AlphaFoldDB" id="A0A5M8P3P4"/>